<evidence type="ECO:0008006" key="4">
    <source>
        <dbReference type="Google" id="ProtNLM"/>
    </source>
</evidence>
<dbReference type="RefSeq" id="WP_143072861.1">
    <property type="nucleotide sequence ID" value="NZ_FOQO01000002.1"/>
</dbReference>
<dbReference type="OrthoDB" id="713774at2"/>
<dbReference type="AlphaFoldDB" id="A0A1I3FTD5"/>
<keyword evidence="1" id="KW-0472">Membrane</keyword>
<name>A0A1I3FTD5_9SPHI</name>
<keyword evidence="3" id="KW-1185">Reference proteome</keyword>
<reference evidence="2 3" key="1">
    <citation type="submission" date="2016-10" db="EMBL/GenBank/DDBJ databases">
        <authorList>
            <person name="de Groot N.N."/>
        </authorList>
    </citation>
    <scope>NUCLEOTIDE SEQUENCE [LARGE SCALE GENOMIC DNA]</scope>
    <source>
        <strain evidence="2 3">RK1</strain>
    </source>
</reference>
<dbReference type="EMBL" id="FOQO01000002">
    <property type="protein sequence ID" value="SFI14191.1"/>
    <property type="molecule type" value="Genomic_DNA"/>
</dbReference>
<dbReference type="Proteomes" id="UP000198670">
    <property type="component" value="Unassembled WGS sequence"/>
</dbReference>
<feature type="transmembrane region" description="Helical" evidence="1">
    <location>
        <begin position="157"/>
        <end position="178"/>
    </location>
</feature>
<dbReference type="STRING" id="1477437.SAMN05444682_102478"/>
<evidence type="ECO:0000256" key="1">
    <source>
        <dbReference type="SAM" id="Phobius"/>
    </source>
</evidence>
<protein>
    <recommendedName>
        <fullName evidence="4">Four helix bundle sensory module for signal transduction</fullName>
    </recommendedName>
</protein>
<keyword evidence="1" id="KW-1133">Transmembrane helix</keyword>
<sequence>MSKIDNMRPYQFSCICVATFFLASCLISFSFGQETSDTVGYEVQRQKVNRLLTERGQRFGQFNESLQKRTGIFGLKTKKDMQASIDILKQIVLTDNDIFQETKALLDYKDFEKSKIAERASEFDGRINGYIKTISKLQQEHERMVSEITTLEKANQFYRGLTLLFGLAIAGAGVFFLIKRQKLTKP</sequence>
<accession>A0A1I3FTD5</accession>
<evidence type="ECO:0000313" key="2">
    <source>
        <dbReference type="EMBL" id="SFI14191.1"/>
    </source>
</evidence>
<proteinExistence type="predicted"/>
<dbReference type="PROSITE" id="PS51257">
    <property type="entry name" value="PROKAR_LIPOPROTEIN"/>
    <property type="match status" value="1"/>
</dbReference>
<evidence type="ECO:0000313" key="3">
    <source>
        <dbReference type="Proteomes" id="UP000198670"/>
    </source>
</evidence>
<gene>
    <name evidence="2" type="ORF">SAMN05444682_102478</name>
</gene>
<organism evidence="2 3">
    <name type="scientific">Parapedobacter indicus</name>
    <dbReference type="NCBI Taxonomy" id="1477437"/>
    <lineage>
        <taxon>Bacteria</taxon>
        <taxon>Pseudomonadati</taxon>
        <taxon>Bacteroidota</taxon>
        <taxon>Sphingobacteriia</taxon>
        <taxon>Sphingobacteriales</taxon>
        <taxon>Sphingobacteriaceae</taxon>
        <taxon>Parapedobacter</taxon>
    </lineage>
</organism>
<keyword evidence="1" id="KW-0812">Transmembrane</keyword>